<dbReference type="PROSITE" id="PS50943">
    <property type="entry name" value="HTH_CROC1"/>
    <property type="match status" value="1"/>
</dbReference>
<dbReference type="SMART" id="SM00530">
    <property type="entry name" value="HTH_XRE"/>
    <property type="match status" value="1"/>
</dbReference>
<proteinExistence type="predicted"/>
<dbReference type="SUPFAM" id="SSF47413">
    <property type="entry name" value="lambda repressor-like DNA-binding domains"/>
    <property type="match status" value="1"/>
</dbReference>
<comment type="caution">
    <text evidence="2">The sequence shown here is derived from an EMBL/GenBank/DDBJ whole genome shotgun (WGS) entry which is preliminary data.</text>
</comment>
<dbReference type="SUPFAM" id="SSF56024">
    <property type="entry name" value="Phospholipase D/nuclease"/>
    <property type="match status" value="1"/>
</dbReference>
<dbReference type="CDD" id="cd00093">
    <property type="entry name" value="HTH_XRE"/>
    <property type="match status" value="1"/>
</dbReference>
<dbReference type="InterPro" id="IPR010982">
    <property type="entry name" value="Lambda_DNA-bd_dom_sf"/>
</dbReference>
<reference evidence="2 3" key="1">
    <citation type="submission" date="2024-09" db="EMBL/GenBank/DDBJ databases">
        <authorList>
            <person name="Sun Q."/>
            <person name="Mori K."/>
        </authorList>
    </citation>
    <scope>NUCLEOTIDE SEQUENCE [LARGE SCALE GENOMIC DNA]</scope>
    <source>
        <strain evidence="2 3">JCM 3143</strain>
    </source>
</reference>
<gene>
    <name evidence="2" type="ORF">ACFFSA_26175</name>
</gene>
<organism evidence="2 3">
    <name type="scientific">Nonomuraea helvata</name>
    <dbReference type="NCBI Taxonomy" id="37484"/>
    <lineage>
        <taxon>Bacteria</taxon>
        <taxon>Bacillati</taxon>
        <taxon>Actinomycetota</taxon>
        <taxon>Actinomycetes</taxon>
        <taxon>Streptosporangiales</taxon>
        <taxon>Streptosporangiaceae</taxon>
        <taxon>Nonomuraea</taxon>
    </lineage>
</organism>
<dbReference type="Proteomes" id="UP001589532">
    <property type="component" value="Unassembled WGS sequence"/>
</dbReference>
<sequence length="263" mass="29812">MANDRLRTTLAASGYTEGALASELGLDSKSVQRWVTRDITPRRSTAYAAAKLLGVAASWLWPKLNEDARNASKSEIVTLYPRRADTPNHLWRDLLANAQDEIWLFANASLFLPEENPESIDILARKAEQGATVRIMMGDPDSSEMALRGVEERLYDAIPARIRMALTYYAPLVGIDGVAFRLHRASLYNSIFRYDDHMLVNQHIYGTYGYLAPILHLRRLEGADFFDTYVRSFERVWESSCPIEDSDFWQQRQVSTGTGRSVS</sequence>
<dbReference type="InterPro" id="IPR001387">
    <property type="entry name" value="Cro/C1-type_HTH"/>
</dbReference>
<feature type="domain" description="HTH cro/C1-type" evidence="1">
    <location>
        <begin position="19"/>
        <end position="60"/>
    </location>
</feature>
<evidence type="ECO:0000313" key="3">
    <source>
        <dbReference type="Proteomes" id="UP001589532"/>
    </source>
</evidence>
<protein>
    <submittedName>
        <fullName evidence="2">XRE family transcriptional regulator</fullName>
    </submittedName>
</protein>
<name>A0ABV5S6H7_9ACTN</name>
<dbReference type="EMBL" id="JBHMBW010000023">
    <property type="protein sequence ID" value="MFB9626589.1"/>
    <property type="molecule type" value="Genomic_DNA"/>
</dbReference>
<keyword evidence="3" id="KW-1185">Reference proteome</keyword>
<accession>A0ABV5S6H7</accession>
<dbReference type="RefSeq" id="WP_345000913.1">
    <property type="nucleotide sequence ID" value="NZ_BAAAXV010000009.1"/>
</dbReference>
<dbReference type="Gene3D" id="1.10.260.40">
    <property type="entry name" value="lambda repressor-like DNA-binding domains"/>
    <property type="match status" value="1"/>
</dbReference>
<evidence type="ECO:0000259" key="1">
    <source>
        <dbReference type="PROSITE" id="PS50943"/>
    </source>
</evidence>
<evidence type="ECO:0000313" key="2">
    <source>
        <dbReference type="EMBL" id="MFB9626589.1"/>
    </source>
</evidence>